<dbReference type="InterPro" id="IPR009057">
    <property type="entry name" value="Homeodomain-like_sf"/>
</dbReference>
<protein>
    <recommendedName>
        <fullName evidence="3">DUF433 domain-containing protein</fullName>
    </recommendedName>
</protein>
<sequence>MFDRIVCDPEILSGKPTVKGTRISVEIILEWLASGATPEEIVSEYDHLSIEDVQQALRYAAAALHDNLVIQTKVAS</sequence>
<dbReference type="PANTHER" id="PTHR34849:SF3">
    <property type="entry name" value="SSR2962 PROTEIN"/>
    <property type="match status" value="1"/>
</dbReference>
<dbReference type="RefSeq" id="WP_145290867.1">
    <property type="nucleotide sequence ID" value="NZ_CP036318.1"/>
</dbReference>
<dbReference type="Gene3D" id="1.10.10.10">
    <property type="entry name" value="Winged helix-like DNA-binding domain superfamily/Winged helix DNA-binding domain"/>
    <property type="match status" value="1"/>
</dbReference>
<dbReference type="EMBL" id="CP036318">
    <property type="protein sequence ID" value="QDV59411.1"/>
    <property type="molecule type" value="Genomic_DNA"/>
</dbReference>
<dbReference type="Proteomes" id="UP000316770">
    <property type="component" value="Chromosome"/>
</dbReference>
<dbReference type="AlphaFoldDB" id="A0A518J259"/>
<evidence type="ECO:0000313" key="2">
    <source>
        <dbReference type="Proteomes" id="UP000316770"/>
    </source>
</evidence>
<keyword evidence="2" id="KW-1185">Reference proteome</keyword>
<evidence type="ECO:0008006" key="3">
    <source>
        <dbReference type="Google" id="ProtNLM"/>
    </source>
</evidence>
<proteinExistence type="predicted"/>
<dbReference type="PANTHER" id="PTHR34849">
    <property type="entry name" value="SSL5025 PROTEIN"/>
    <property type="match status" value="1"/>
</dbReference>
<evidence type="ECO:0000313" key="1">
    <source>
        <dbReference type="EMBL" id="QDV59411.1"/>
    </source>
</evidence>
<name>A0A518J259_9BACT</name>
<organism evidence="1 2">
    <name type="scientific">Rosistilla oblonga</name>
    <dbReference type="NCBI Taxonomy" id="2527990"/>
    <lineage>
        <taxon>Bacteria</taxon>
        <taxon>Pseudomonadati</taxon>
        <taxon>Planctomycetota</taxon>
        <taxon>Planctomycetia</taxon>
        <taxon>Pirellulales</taxon>
        <taxon>Pirellulaceae</taxon>
        <taxon>Rosistilla</taxon>
    </lineage>
</organism>
<dbReference type="InterPro" id="IPR036388">
    <property type="entry name" value="WH-like_DNA-bd_sf"/>
</dbReference>
<dbReference type="Pfam" id="PF04255">
    <property type="entry name" value="DUF433"/>
    <property type="match status" value="1"/>
</dbReference>
<dbReference type="InterPro" id="IPR007367">
    <property type="entry name" value="DUF433"/>
</dbReference>
<accession>A0A518J259</accession>
<dbReference type="SUPFAM" id="SSF46689">
    <property type="entry name" value="Homeodomain-like"/>
    <property type="match status" value="1"/>
</dbReference>
<gene>
    <name evidence="1" type="ORF">Mal33_54460</name>
</gene>
<reference evidence="1 2" key="1">
    <citation type="submission" date="2019-02" db="EMBL/GenBank/DDBJ databases">
        <title>Deep-cultivation of Planctomycetes and their phenomic and genomic characterization uncovers novel biology.</title>
        <authorList>
            <person name="Wiegand S."/>
            <person name="Jogler M."/>
            <person name="Boedeker C."/>
            <person name="Pinto D."/>
            <person name="Vollmers J."/>
            <person name="Rivas-Marin E."/>
            <person name="Kohn T."/>
            <person name="Peeters S.H."/>
            <person name="Heuer A."/>
            <person name="Rast P."/>
            <person name="Oberbeckmann S."/>
            <person name="Bunk B."/>
            <person name="Jeske O."/>
            <person name="Meyerdierks A."/>
            <person name="Storesund J.E."/>
            <person name="Kallscheuer N."/>
            <person name="Luecker S."/>
            <person name="Lage O.M."/>
            <person name="Pohl T."/>
            <person name="Merkel B.J."/>
            <person name="Hornburger P."/>
            <person name="Mueller R.-W."/>
            <person name="Bruemmer F."/>
            <person name="Labrenz M."/>
            <person name="Spormann A.M."/>
            <person name="Op den Camp H."/>
            <person name="Overmann J."/>
            <person name="Amann R."/>
            <person name="Jetten M.S.M."/>
            <person name="Mascher T."/>
            <person name="Medema M.H."/>
            <person name="Devos D.P."/>
            <person name="Kaster A.-K."/>
            <person name="Ovreas L."/>
            <person name="Rohde M."/>
            <person name="Galperin M.Y."/>
            <person name="Jogler C."/>
        </authorList>
    </citation>
    <scope>NUCLEOTIDE SEQUENCE [LARGE SCALE GENOMIC DNA]</scope>
    <source>
        <strain evidence="1 2">Mal33</strain>
    </source>
</reference>